<dbReference type="Proteomes" id="UP000515123">
    <property type="component" value="Linkage group 5"/>
</dbReference>
<comment type="similarity">
    <text evidence="2 8">Belongs to the glycosyltransferase 92 family.</text>
</comment>
<dbReference type="OrthoDB" id="2526284at2759"/>
<keyword evidence="10" id="KW-1185">Reference proteome</keyword>
<keyword evidence="6 8" id="KW-1133">Transmembrane helix</keyword>
<gene>
    <name evidence="11" type="primary">LOC109710204</name>
</gene>
<dbReference type="GeneID" id="109710204"/>
<keyword evidence="4 8" id="KW-0808">Transferase</keyword>
<dbReference type="InterPro" id="IPR008166">
    <property type="entry name" value="Glyco_transf_92"/>
</dbReference>
<dbReference type="InterPro" id="IPR029044">
    <property type="entry name" value="Nucleotide-diphossugar_trans"/>
</dbReference>
<evidence type="ECO:0000256" key="3">
    <source>
        <dbReference type="ARBA" id="ARBA00022676"/>
    </source>
</evidence>
<dbReference type="Gramene" id="Aco004672.1.mrna1">
    <property type="protein sequence ID" value="Aco004672.1.mrna1"/>
    <property type="gene ID" value="Aco004672.1.path1"/>
</dbReference>
<evidence type="ECO:0000313" key="10">
    <source>
        <dbReference type="Proteomes" id="UP000515123"/>
    </source>
</evidence>
<dbReference type="AlphaFoldDB" id="A0A6P5F4T5"/>
<reference evidence="11" key="2">
    <citation type="submission" date="2025-08" db="UniProtKB">
        <authorList>
            <consortium name="RefSeq"/>
        </authorList>
    </citation>
    <scope>IDENTIFICATION</scope>
    <source>
        <tissue evidence="11">Leaf</tissue>
    </source>
</reference>
<name>A0A6P5F4T5_ANACO</name>
<feature type="region of interest" description="Disordered" evidence="9">
    <location>
        <begin position="1"/>
        <end position="20"/>
    </location>
</feature>
<organism evidence="10 11">
    <name type="scientific">Ananas comosus</name>
    <name type="common">Pineapple</name>
    <name type="synonym">Ananas ananas</name>
    <dbReference type="NCBI Taxonomy" id="4615"/>
    <lineage>
        <taxon>Eukaryota</taxon>
        <taxon>Viridiplantae</taxon>
        <taxon>Streptophyta</taxon>
        <taxon>Embryophyta</taxon>
        <taxon>Tracheophyta</taxon>
        <taxon>Spermatophyta</taxon>
        <taxon>Magnoliopsida</taxon>
        <taxon>Liliopsida</taxon>
        <taxon>Poales</taxon>
        <taxon>Bromeliaceae</taxon>
        <taxon>Bromelioideae</taxon>
        <taxon>Ananas</taxon>
    </lineage>
</organism>
<evidence type="ECO:0000256" key="5">
    <source>
        <dbReference type="ARBA" id="ARBA00022692"/>
    </source>
</evidence>
<keyword evidence="5 8" id="KW-0812">Transmembrane</keyword>
<dbReference type="PANTHER" id="PTHR21461:SF55">
    <property type="entry name" value="GLYCOSYLTRANSFERASE FAMILY 92 PROTEIN"/>
    <property type="match status" value="1"/>
</dbReference>
<accession>A0A6P5F4T5</accession>
<evidence type="ECO:0000256" key="6">
    <source>
        <dbReference type="ARBA" id="ARBA00022989"/>
    </source>
</evidence>
<keyword evidence="7 8" id="KW-0472">Membrane</keyword>
<dbReference type="GO" id="GO:0005737">
    <property type="term" value="C:cytoplasm"/>
    <property type="evidence" value="ECO:0007669"/>
    <property type="project" value="TreeGrafter"/>
</dbReference>
<evidence type="ECO:0000256" key="1">
    <source>
        <dbReference type="ARBA" id="ARBA00004167"/>
    </source>
</evidence>
<sequence length="572" mass="64232">MSRETEELGGGTAMKEKRRRRRKGHGSLAALLFVFLCLAVVAAFAFPALRLYGPSIRPALKLSASIRPAMNAASAELSSATALAPPSLSIKHAVSFPDRVLLVVVGHNSSSPSVSVSVPDLRCLYFPSSSSSQLRLPPISSIHTPPSFLIHCPNSPSEFNISLQLSPSLHLPPILPYRWDRLSYAAVVDFRDNSTLVFAKGFNLRPARLAVASRYECVFGWDCSIPKYLLTTPAISVAQEIVRCATPLSILRRLRLRRPSPAKDPPLVSVRTKGRGAVTLPSVARPEMLSPPPIRWTIKEHSMCVCTMLRNQARFLREWIMYHAEIGVRRWFIYDNNSDDDIQQVIDVLSSSSNYNVTLHSWPWVKTQEAGFAHCALRARDHCDWLGFIDVDEFLYFPAESTLQDVLSNYSSQPSVGELRTACHSFGPSGRKSMPAEGVTVGYTCRMNAPERHKSIVRPDALNPSMINVVHHFHLKEGMRYVNMGQGVMVINHYKYQVWEVFKDKFYRRVATYVADWQDEENVGSKDRAPGLGTKAVEPPDWPSRFCEVNDTGLRDWVLRVFADRRTGLLPW</sequence>
<dbReference type="Pfam" id="PF01697">
    <property type="entry name" value="Glyco_transf_92"/>
    <property type="match status" value="1"/>
</dbReference>
<dbReference type="PANTHER" id="PTHR21461">
    <property type="entry name" value="GLYCOSYLTRANSFERASE FAMILY 92 PROTEIN"/>
    <property type="match status" value="1"/>
</dbReference>
<proteinExistence type="inferred from homology"/>
<protein>
    <recommendedName>
        <fullName evidence="8">Glycosyltransferase family 92 protein</fullName>
        <ecNumber evidence="8">2.4.1.-</ecNumber>
    </recommendedName>
</protein>
<evidence type="ECO:0000256" key="8">
    <source>
        <dbReference type="RuleBase" id="RU366017"/>
    </source>
</evidence>
<dbReference type="GO" id="GO:0016757">
    <property type="term" value="F:glycosyltransferase activity"/>
    <property type="evidence" value="ECO:0007669"/>
    <property type="project" value="UniProtKB-UniRule"/>
</dbReference>
<reference evidence="10" key="1">
    <citation type="journal article" date="2015" name="Nat. Genet.">
        <title>The pineapple genome and the evolution of CAM photosynthesis.</title>
        <authorList>
            <person name="Ming R."/>
            <person name="VanBuren R."/>
            <person name="Wai C.M."/>
            <person name="Tang H."/>
            <person name="Schatz M.C."/>
            <person name="Bowers J.E."/>
            <person name="Lyons E."/>
            <person name="Wang M.L."/>
            <person name="Chen J."/>
            <person name="Biggers E."/>
            <person name="Zhang J."/>
            <person name="Huang L."/>
            <person name="Zhang L."/>
            <person name="Miao W."/>
            <person name="Zhang J."/>
            <person name="Ye Z."/>
            <person name="Miao C."/>
            <person name="Lin Z."/>
            <person name="Wang H."/>
            <person name="Zhou H."/>
            <person name="Yim W.C."/>
            <person name="Priest H.D."/>
            <person name="Zheng C."/>
            <person name="Woodhouse M."/>
            <person name="Edger P.P."/>
            <person name="Guyot R."/>
            <person name="Guo H.B."/>
            <person name="Guo H."/>
            <person name="Zheng G."/>
            <person name="Singh R."/>
            <person name="Sharma A."/>
            <person name="Min X."/>
            <person name="Zheng Y."/>
            <person name="Lee H."/>
            <person name="Gurtowski J."/>
            <person name="Sedlazeck F.J."/>
            <person name="Harkess A."/>
            <person name="McKain M.R."/>
            <person name="Liao Z."/>
            <person name="Fang J."/>
            <person name="Liu J."/>
            <person name="Zhang X."/>
            <person name="Zhang Q."/>
            <person name="Hu W."/>
            <person name="Qin Y."/>
            <person name="Wang K."/>
            <person name="Chen L.Y."/>
            <person name="Shirley N."/>
            <person name="Lin Y.R."/>
            <person name="Liu L.Y."/>
            <person name="Hernandez A.G."/>
            <person name="Wright C.L."/>
            <person name="Bulone V."/>
            <person name="Tuskan G.A."/>
            <person name="Heath K."/>
            <person name="Zee F."/>
            <person name="Moore P.H."/>
            <person name="Sunkar R."/>
            <person name="Leebens-Mack J.H."/>
            <person name="Mockler T."/>
            <person name="Bennetzen J.L."/>
            <person name="Freeling M."/>
            <person name="Sankoff D."/>
            <person name="Paterson A.H."/>
            <person name="Zhu X."/>
            <person name="Yang X."/>
            <person name="Smith J.A."/>
            <person name="Cushman J.C."/>
            <person name="Paull R.E."/>
            <person name="Yu Q."/>
        </authorList>
    </citation>
    <scope>NUCLEOTIDE SEQUENCE [LARGE SCALE GENOMIC DNA]</scope>
    <source>
        <strain evidence="10">cv. F153</strain>
    </source>
</reference>
<evidence type="ECO:0000256" key="2">
    <source>
        <dbReference type="ARBA" id="ARBA00007647"/>
    </source>
</evidence>
<feature type="transmembrane region" description="Helical" evidence="8">
    <location>
        <begin position="28"/>
        <end position="49"/>
    </location>
</feature>
<evidence type="ECO:0000256" key="9">
    <source>
        <dbReference type="SAM" id="MobiDB-lite"/>
    </source>
</evidence>
<comment type="subcellular location">
    <subcellularLocation>
        <location evidence="1">Membrane</location>
        <topology evidence="1">Single-pass membrane protein</topology>
    </subcellularLocation>
</comment>
<evidence type="ECO:0000313" key="11">
    <source>
        <dbReference type="RefSeq" id="XP_020088275.1"/>
    </source>
</evidence>
<evidence type="ECO:0000256" key="4">
    <source>
        <dbReference type="ARBA" id="ARBA00022679"/>
    </source>
</evidence>
<evidence type="ECO:0000256" key="7">
    <source>
        <dbReference type="ARBA" id="ARBA00023136"/>
    </source>
</evidence>
<keyword evidence="3 8" id="KW-0328">Glycosyltransferase</keyword>
<dbReference type="SUPFAM" id="SSF53448">
    <property type="entry name" value="Nucleotide-diphospho-sugar transferases"/>
    <property type="match status" value="1"/>
</dbReference>
<dbReference type="RefSeq" id="XP_020088275.1">
    <property type="nucleotide sequence ID" value="XM_020232686.1"/>
</dbReference>
<dbReference type="GO" id="GO:0016020">
    <property type="term" value="C:membrane"/>
    <property type="evidence" value="ECO:0007669"/>
    <property type="project" value="UniProtKB-SubCell"/>
</dbReference>
<dbReference type="EC" id="2.4.1.-" evidence="8"/>